<dbReference type="NCBIfam" id="NF033590">
    <property type="entry name" value="transpos_IS4_3"/>
    <property type="match status" value="1"/>
</dbReference>
<reference evidence="2 3" key="1">
    <citation type="submission" date="2023-08" db="EMBL/GenBank/DDBJ databases">
        <title>Implementing the SeqCode for naming new Mesorhizobium species isolated from Vachellia karroo root nodules.</title>
        <authorList>
            <person name="Van Lill M."/>
        </authorList>
    </citation>
    <scope>NUCLEOTIDE SEQUENCE [LARGE SCALE GENOMIC DNA]</scope>
    <source>
        <strain evidence="2 3">VK25D</strain>
    </source>
</reference>
<accession>A0ABU5AFE2</accession>
<dbReference type="InterPro" id="IPR012337">
    <property type="entry name" value="RNaseH-like_sf"/>
</dbReference>
<proteinExistence type="predicted"/>
<keyword evidence="3" id="KW-1185">Reference proteome</keyword>
<dbReference type="Proteomes" id="UP001285154">
    <property type="component" value="Unassembled WGS sequence"/>
</dbReference>
<dbReference type="RefSeq" id="WP_320319357.1">
    <property type="nucleotide sequence ID" value="NZ_JAVIIR010000062.1"/>
</dbReference>
<dbReference type="InterPro" id="IPR047768">
    <property type="entry name" value="Tn5p-like"/>
</dbReference>
<feature type="domain" description="Transposase IS4-like" evidence="1">
    <location>
        <begin position="147"/>
        <end position="320"/>
    </location>
</feature>
<protein>
    <submittedName>
        <fullName evidence="2">IS4 family transposase</fullName>
    </submittedName>
</protein>
<name>A0ABU5AFE2_9HYPH</name>
<organism evidence="2 3">
    <name type="scientific">Mesorhizobium vachelliae</name>
    <dbReference type="NCBI Taxonomy" id="3072309"/>
    <lineage>
        <taxon>Bacteria</taxon>
        <taxon>Pseudomonadati</taxon>
        <taxon>Pseudomonadota</taxon>
        <taxon>Alphaproteobacteria</taxon>
        <taxon>Hyphomicrobiales</taxon>
        <taxon>Phyllobacteriaceae</taxon>
        <taxon>Mesorhizobium</taxon>
    </lineage>
</organism>
<sequence length="438" mass="48451">MFARVSTGMRRLADTRAEKVAFTRLFRNRHVSPQEIIRTAAARTAEMAAGRHVLIIEDSSEINYEAKASRKRGLGRVGNGEDIGLFVHPALAVDAVDGSVLGLAGATIWRREAKKADDYQALPIEAKESHKWIGTAKAACQALTDTPQMTVIGDREADIYEVFARLPGERTHVLIRAVRDRALGTRGERLFGAIAKTPQAGRIAFELQARPGRPARTVELAVRFTAVSLRQPRLGADSRDPRELTLNMVEVREIDPPSAKDAVIWRLLTTHSVETLADACRIVDLYRSRWIVEQLFRTVKSQAIDLEESLIADGDALERLAATALVVATRVMQLVHGRGSQGQNFQAARLFDPSEITVLEALIAKLEGKTQKQKNPHPMHTLAWAAWCIARLGGWNGYEKERPPGPITFTHGLRRFNAITDGFLLASQNQPEANVCAR</sequence>
<dbReference type="Gene3D" id="3.90.350.10">
    <property type="entry name" value="Transposase Inhibitor Protein From Tn5, Chain A, domain 1"/>
    <property type="match status" value="1"/>
</dbReference>
<dbReference type="SUPFAM" id="SSF53098">
    <property type="entry name" value="Ribonuclease H-like"/>
    <property type="match status" value="1"/>
</dbReference>
<evidence type="ECO:0000259" key="1">
    <source>
        <dbReference type="Pfam" id="PF01609"/>
    </source>
</evidence>
<dbReference type="EMBL" id="JAVIIQ010000059">
    <property type="protein sequence ID" value="MDX8535978.1"/>
    <property type="molecule type" value="Genomic_DNA"/>
</dbReference>
<evidence type="ECO:0000313" key="2">
    <source>
        <dbReference type="EMBL" id="MDX8535978.1"/>
    </source>
</evidence>
<dbReference type="PANTHER" id="PTHR37319:SF1">
    <property type="entry name" value="TRANSPOSASE TN5 DIMERISATION DOMAIN-CONTAINING PROTEIN"/>
    <property type="match status" value="1"/>
</dbReference>
<evidence type="ECO:0000313" key="3">
    <source>
        <dbReference type="Proteomes" id="UP001285154"/>
    </source>
</evidence>
<dbReference type="Gene3D" id="1.10.740.10">
    <property type="entry name" value="Transferase Inhibitor Protein From Tn5, Chain"/>
    <property type="match status" value="1"/>
</dbReference>
<dbReference type="InterPro" id="IPR014737">
    <property type="entry name" value="Transposase_Tn5-like_C"/>
</dbReference>
<gene>
    <name evidence="2" type="ORF">RFM42_33995</name>
</gene>
<comment type="caution">
    <text evidence="2">The sequence shown here is derived from an EMBL/GenBank/DDBJ whole genome shotgun (WGS) entry which is preliminary data.</text>
</comment>
<dbReference type="InterPro" id="IPR054836">
    <property type="entry name" value="Tn5_transposase"/>
</dbReference>
<dbReference type="InterPro" id="IPR002559">
    <property type="entry name" value="Transposase_11"/>
</dbReference>
<dbReference type="PANTHER" id="PTHR37319">
    <property type="entry name" value="TRANSPOSASE"/>
    <property type="match status" value="1"/>
</dbReference>
<dbReference type="Pfam" id="PF01609">
    <property type="entry name" value="DDE_Tnp_1"/>
    <property type="match status" value="1"/>
</dbReference>